<dbReference type="Proteomes" id="UP000613740">
    <property type="component" value="Unassembled WGS sequence"/>
</dbReference>
<protein>
    <submittedName>
        <fullName evidence="2">Uncharacterized protein</fullName>
    </submittedName>
</protein>
<name>A0A835T4Q1_9CHLO</name>
<reference evidence="2" key="1">
    <citation type="journal article" date="2020" name="bioRxiv">
        <title>Comparative genomics of Chlamydomonas.</title>
        <authorList>
            <person name="Craig R.J."/>
            <person name="Hasan A.R."/>
            <person name="Ness R.W."/>
            <person name="Keightley P.D."/>
        </authorList>
    </citation>
    <scope>NUCLEOTIDE SEQUENCE</scope>
    <source>
        <strain evidence="2">CCAP 11/173</strain>
    </source>
</reference>
<dbReference type="AlphaFoldDB" id="A0A835T4Q1"/>
<evidence type="ECO:0000313" key="2">
    <source>
        <dbReference type="EMBL" id="KAG2436982.1"/>
    </source>
</evidence>
<comment type="caution">
    <text evidence="2">The sequence shown here is derived from an EMBL/GenBank/DDBJ whole genome shotgun (WGS) entry which is preliminary data.</text>
</comment>
<gene>
    <name evidence="2" type="ORF">HYH02_011414</name>
</gene>
<dbReference type="EMBL" id="JAEHOD010000048">
    <property type="protein sequence ID" value="KAG2436982.1"/>
    <property type="molecule type" value="Genomic_DNA"/>
</dbReference>
<evidence type="ECO:0000313" key="3">
    <source>
        <dbReference type="Proteomes" id="UP000613740"/>
    </source>
</evidence>
<feature type="region of interest" description="Disordered" evidence="1">
    <location>
        <begin position="144"/>
        <end position="182"/>
    </location>
</feature>
<organism evidence="2 3">
    <name type="scientific">Chlamydomonas schloesseri</name>
    <dbReference type="NCBI Taxonomy" id="2026947"/>
    <lineage>
        <taxon>Eukaryota</taxon>
        <taxon>Viridiplantae</taxon>
        <taxon>Chlorophyta</taxon>
        <taxon>core chlorophytes</taxon>
        <taxon>Chlorophyceae</taxon>
        <taxon>CS clade</taxon>
        <taxon>Chlamydomonadales</taxon>
        <taxon>Chlamydomonadaceae</taxon>
        <taxon>Chlamydomonas</taxon>
    </lineage>
</organism>
<sequence>MPANHALNSALAPILDQARSDKQLGAAFGSNPLLESLLRPTRGKLLTCSKEAFTDAVREQLLAQLARAEADFQCAAATTMPGVALAHTAAAMNNYKAALEVSKYEQEVQGMRTVARGHKAFMAMQLKGSQDVQALLRATAEMKRFQQAPQGGRSRRRGGGAGQGVGATAAAEAGVSQEDIREHGRWRSDAVLACIKEPARSRQKVVAQM</sequence>
<accession>A0A835T4Q1</accession>
<proteinExistence type="predicted"/>
<evidence type="ECO:0000256" key="1">
    <source>
        <dbReference type="SAM" id="MobiDB-lite"/>
    </source>
</evidence>
<keyword evidence="3" id="KW-1185">Reference proteome</keyword>